<reference evidence="1" key="1">
    <citation type="journal article" date="2020" name="Nature">
        <title>Giant virus diversity and host interactions through global metagenomics.</title>
        <authorList>
            <person name="Schulz F."/>
            <person name="Roux S."/>
            <person name="Paez-Espino D."/>
            <person name="Jungbluth S."/>
            <person name="Walsh D.A."/>
            <person name="Denef V.J."/>
            <person name="McMahon K.D."/>
            <person name="Konstantinidis K.T."/>
            <person name="Eloe-Fadrosh E.A."/>
            <person name="Kyrpides N.C."/>
            <person name="Woyke T."/>
        </authorList>
    </citation>
    <scope>NUCLEOTIDE SEQUENCE</scope>
    <source>
        <strain evidence="1">GVMAG-M-3300020166-5</strain>
    </source>
</reference>
<name>A0A6C0BXW5_9ZZZZ</name>
<protein>
    <submittedName>
        <fullName evidence="1">Uncharacterized protein</fullName>
    </submittedName>
</protein>
<dbReference type="EMBL" id="MN739281">
    <property type="protein sequence ID" value="QHS96930.1"/>
    <property type="molecule type" value="Genomic_DNA"/>
</dbReference>
<accession>A0A6C0BXW5</accession>
<proteinExistence type="predicted"/>
<organism evidence="1">
    <name type="scientific">viral metagenome</name>
    <dbReference type="NCBI Taxonomy" id="1070528"/>
    <lineage>
        <taxon>unclassified sequences</taxon>
        <taxon>metagenomes</taxon>
        <taxon>organismal metagenomes</taxon>
    </lineage>
</organism>
<sequence>MLSKKHTQLLNSQKRETHLITLKFNLPDTFVKYIFDYLDNSAELLKHKIISENIKEALSDYYRWFDIVALGSWECDGSDEYLRDKWECEQQPDYDYDALVEWAETILYDHLNDIIYKVEEDMGEEYDDNPIGHNPFYKIRFEKDYKEYAEIKSEEIVNELWVIN</sequence>
<evidence type="ECO:0000313" key="1">
    <source>
        <dbReference type="EMBL" id="QHS96930.1"/>
    </source>
</evidence>
<dbReference type="AlphaFoldDB" id="A0A6C0BXW5"/>